<dbReference type="RefSeq" id="WP_341599007.1">
    <property type="nucleotide sequence ID" value="NZ_JBAKAZ010000097.1"/>
</dbReference>
<evidence type="ECO:0008006" key="4">
    <source>
        <dbReference type="Google" id="ProtNLM"/>
    </source>
</evidence>
<keyword evidence="1" id="KW-0472">Membrane</keyword>
<reference evidence="2 3" key="1">
    <citation type="submission" date="2024-02" db="EMBL/GenBank/DDBJ databases">
        <title>Bacteria isolated from the canopy kelp, Nereocystis luetkeana.</title>
        <authorList>
            <person name="Pfister C.A."/>
            <person name="Younker I.T."/>
            <person name="Light S.H."/>
        </authorList>
    </citation>
    <scope>NUCLEOTIDE SEQUENCE [LARGE SCALE GENOMIC DNA]</scope>
    <source>
        <strain evidence="2 3">TI.1.05</strain>
    </source>
</reference>
<dbReference type="EMBL" id="JBAKAZ010000097">
    <property type="protein sequence ID" value="MEL0630833.1"/>
    <property type="molecule type" value="Genomic_DNA"/>
</dbReference>
<dbReference type="Proteomes" id="UP001369082">
    <property type="component" value="Unassembled WGS sequence"/>
</dbReference>
<organism evidence="2 3">
    <name type="scientific">Psychromonas aquatilis</name>
    <dbReference type="NCBI Taxonomy" id="2005072"/>
    <lineage>
        <taxon>Bacteria</taxon>
        <taxon>Pseudomonadati</taxon>
        <taxon>Pseudomonadota</taxon>
        <taxon>Gammaproteobacteria</taxon>
        <taxon>Alteromonadales</taxon>
        <taxon>Psychromonadaceae</taxon>
        <taxon>Psychromonas</taxon>
    </lineage>
</organism>
<gene>
    <name evidence="2" type="ORF">V6256_14590</name>
</gene>
<keyword evidence="1" id="KW-1133">Transmembrane helix</keyword>
<evidence type="ECO:0000313" key="3">
    <source>
        <dbReference type="Proteomes" id="UP001369082"/>
    </source>
</evidence>
<accession>A0ABU9GU23</accession>
<evidence type="ECO:0000313" key="2">
    <source>
        <dbReference type="EMBL" id="MEL0630833.1"/>
    </source>
</evidence>
<proteinExistence type="predicted"/>
<sequence>MKVTCPNCQEKLTPKAIKNINKKGIYVAKQCPSCENWFSLSKPLTILKTLGISLLLLTSLLNMFDIKSEYSLVFSGIGFAGILVAILITFLGKNEKVDKPVV</sequence>
<protein>
    <recommendedName>
        <fullName evidence="4">CXXC-20-CXXC protein</fullName>
    </recommendedName>
</protein>
<keyword evidence="3" id="KW-1185">Reference proteome</keyword>
<keyword evidence="1" id="KW-0812">Transmembrane</keyword>
<feature type="transmembrane region" description="Helical" evidence="1">
    <location>
        <begin position="70"/>
        <end position="91"/>
    </location>
</feature>
<name>A0ABU9GU23_9GAMM</name>
<evidence type="ECO:0000256" key="1">
    <source>
        <dbReference type="SAM" id="Phobius"/>
    </source>
</evidence>
<comment type="caution">
    <text evidence="2">The sequence shown here is derived from an EMBL/GenBank/DDBJ whole genome shotgun (WGS) entry which is preliminary data.</text>
</comment>